<dbReference type="AlphaFoldDB" id="X1CUE5"/>
<dbReference type="EMBL" id="BART01036551">
    <property type="protein sequence ID" value="GAH12111.1"/>
    <property type="molecule type" value="Genomic_DNA"/>
</dbReference>
<evidence type="ECO:0000313" key="1">
    <source>
        <dbReference type="EMBL" id="GAH12111.1"/>
    </source>
</evidence>
<organism evidence="1">
    <name type="scientific">marine sediment metagenome</name>
    <dbReference type="NCBI Taxonomy" id="412755"/>
    <lineage>
        <taxon>unclassified sequences</taxon>
        <taxon>metagenomes</taxon>
        <taxon>ecological metagenomes</taxon>
    </lineage>
</organism>
<comment type="caution">
    <text evidence="1">The sequence shown here is derived from an EMBL/GenBank/DDBJ whole genome shotgun (WGS) entry which is preliminary data.</text>
</comment>
<protein>
    <submittedName>
        <fullName evidence="1">Uncharacterized protein</fullName>
    </submittedName>
</protein>
<reference evidence="1" key="1">
    <citation type="journal article" date="2014" name="Front. Microbiol.">
        <title>High frequency of phylogenetically diverse reductive dehalogenase-homologous genes in deep subseafloor sedimentary metagenomes.</title>
        <authorList>
            <person name="Kawai M."/>
            <person name="Futagami T."/>
            <person name="Toyoda A."/>
            <person name="Takaki Y."/>
            <person name="Nishi S."/>
            <person name="Hori S."/>
            <person name="Arai W."/>
            <person name="Tsubouchi T."/>
            <person name="Morono Y."/>
            <person name="Uchiyama I."/>
            <person name="Ito T."/>
            <person name="Fujiyama A."/>
            <person name="Inagaki F."/>
            <person name="Takami H."/>
        </authorList>
    </citation>
    <scope>NUCLEOTIDE SEQUENCE</scope>
    <source>
        <strain evidence="1">Expedition CK06-06</strain>
    </source>
</reference>
<accession>X1CUE5</accession>
<gene>
    <name evidence="1" type="ORF">S01H4_61586</name>
</gene>
<name>X1CUE5_9ZZZZ</name>
<sequence length="50" mass="6113">MFKLYYIIVVSNIPLLLYNINEIQVNKKEKNVVSLCYPERFRKCKNLYKE</sequence>
<proteinExistence type="predicted"/>